<proteinExistence type="predicted"/>
<keyword evidence="3" id="KW-1185">Reference proteome</keyword>
<gene>
    <name evidence="2" type="ORF">FANTH_1943</name>
</gene>
<name>A0A8H4ZVI7_9HYPO</name>
<protein>
    <submittedName>
        <fullName evidence="2">Uncharacterized protein</fullName>
    </submittedName>
</protein>
<comment type="caution">
    <text evidence="2">The sequence shown here is derived from an EMBL/GenBank/DDBJ whole genome shotgun (WGS) entry which is preliminary data.</text>
</comment>
<evidence type="ECO:0000313" key="2">
    <source>
        <dbReference type="EMBL" id="KAF5253112.1"/>
    </source>
</evidence>
<evidence type="ECO:0000313" key="3">
    <source>
        <dbReference type="Proteomes" id="UP000573603"/>
    </source>
</evidence>
<dbReference type="EMBL" id="JABEVY010000046">
    <property type="protein sequence ID" value="KAF5253112.1"/>
    <property type="molecule type" value="Genomic_DNA"/>
</dbReference>
<feature type="region of interest" description="Disordered" evidence="1">
    <location>
        <begin position="244"/>
        <end position="271"/>
    </location>
</feature>
<dbReference type="Proteomes" id="UP000573603">
    <property type="component" value="Unassembled WGS sequence"/>
</dbReference>
<evidence type="ECO:0000256" key="1">
    <source>
        <dbReference type="SAM" id="MobiDB-lite"/>
    </source>
</evidence>
<accession>A0A8H4ZVI7</accession>
<dbReference type="AlphaFoldDB" id="A0A8H4ZVI7"/>
<reference evidence="2 3" key="1">
    <citation type="journal article" date="2020" name="BMC Genomics">
        <title>Correction to: Identification and distribution of gene clusters required for synthesis of sphingolipid metabolism inhibitors in diverse species of the filamentous fungus Fusarium.</title>
        <authorList>
            <person name="Kim H.S."/>
            <person name="Lohmar J.M."/>
            <person name="Busman M."/>
            <person name="Brown D.W."/>
            <person name="Naumann T.A."/>
            <person name="Divon H.H."/>
            <person name="Lysoe E."/>
            <person name="Uhlig S."/>
            <person name="Proctor R.H."/>
        </authorList>
    </citation>
    <scope>NUCLEOTIDE SEQUENCE [LARGE SCALE GENOMIC DNA]</scope>
    <source>
        <strain evidence="2 3">NRRL 25214</strain>
    </source>
</reference>
<organism evidence="2 3">
    <name type="scientific">Fusarium anthophilum</name>
    <dbReference type="NCBI Taxonomy" id="48485"/>
    <lineage>
        <taxon>Eukaryota</taxon>
        <taxon>Fungi</taxon>
        <taxon>Dikarya</taxon>
        <taxon>Ascomycota</taxon>
        <taxon>Pezizomycotina</taxon>
        <taxon>Sordariomycetes</taxon>
        <taxon>Hypocreomycetidae</taxon>
        <taxon>Hypocreales</taxon>
        <taxon>Nectriaceae</taxon>
        <taxon>Fusarium</taxon>
        <taxon>Fusarium fujikuroi species complex</taxon>
    </lineage>
</organism>
<sequence length="271" mass="31177">MAQPVVDEEDCPSWINDDVFRKAHFQGDPRYNRSVIRRLDTTLSLLDGHRPKKWGFVIIRTAYGPGSDQKFEHAVKIINNIAQHWAEREVEGVKRWITRGKETDFRYRDVPVEVDTRPNEEFVRRYENDIVEVESLANASLAAVREYFKTWIASKGGRSNVGNTRYVACIMLDADTLSQLATAPKGFPHGCDVYSSSYWVKMVDVEPNPDEAVYVRVRGTDDLIKYWFIRNLIRSHVLTHRKNRERPGVPHFGDPPSEGFEALNGPPLSLF</sequence>